<sequence>MQKKFSMQTCNVLAELRRTGDFCDAVIKVQSRSFPIHRNILSACSPYFRALFKYQHLSNGRIEVTIPGVSSEIMNELIEYAYTRDIEIDSENVEELLPAADQFLVSGLVKSCCDFLANQIVPENCIGIRKFAKTYFCNSLERTALRYILQNFTTVHKTSTEFLQLGVEELNEILSSDDLNVKNEELVFDAVIHWTDHDPEKRRCHMAEILKTIRLGLLTTEYFIQKVKSHPYVKESAECKPIIIETLKFLYDLDMDEEKEVDLNHPLAKPRVPHEILFVIGGWSGGSPTTMMESYDTRADRWIVCEYADKEARAYHGTVACEKRVYVIGGFDGAEYFNSVRCFNPITKKWSEVSPMNCKRCYVSVAVLKSQIYAMGGYDGHFRQNTAEKYTRRKNQWSLIQPMNVQRSDASATSLDGKNKLSVLGRRRKEATFIHRPILNP</sequence>
<reference evidence="4 5" key="1">
    <citation type="journal article" date="2013" name="Nature">
        <title>Insights into bilaterian evolution from three spiralian genomes.</title>
        <authorList>
            <person name="Simakov O."/>
            <person name="Marletaz F."/>
            <person name="Cho S.J."/>
            <person name="Edsinger-Gonzales E."/>
            <person name="Havlak P."/>
            <person name="Hellsten U."/>
            <person name="Kuo D.H."/>
            <person name="Larsson T."/>
            <person name="Lv J."/>
            <person name="Arendt D."/>
            <person name="Savage R."/>
            <person name="Osoegawa K."/>
            <person name="de Jong P."/>
            <person name="Grimwood J."/>
            <person name="Chapman J.A."/>
            <person name="Shapiro H."/>
            <person name="Aerts A."/>
            <person name="Otillar R.P."/>
            <person name="Terry A.Y."/>
            <person name="Boore J.L."/>
            <person name="Grigoriev I.V."/>
            <person name="Lindberg D.R."/>
            <person name="Seaver E.C."/>
            <person name="Weisblat D.A."/>
            <person name="Putnam N.H."/>
            <person name="Rokhsar D.S."/>
        </authorList>
    </citation>
    <scope>NUCLEOTIDE SEQUENCE [LARGE SCALE GENOMIC DNA]</scope>
</reference>
<organism evidence="4 5">
    <name type="scientific">Lottia gigantea</name>
    <name type="common">Giant owl limpet</name>
    <dbReference type="NCBI Taxonomy" id="225164"/>
    <lineage>
        <taxon>Eukaryota</taxon>
        <taxon>Metazoa</taxon>
        <taxon>Spiralia</taxon>
        <taxon>Lophotrochozoa</taxon>
        <taxon>Mollusca</taxon>
        <taxon>Gastropoda</taxon>
        <taxon>Patellogastropoda</taxon>
        <taxon>Lottioidea</taxon>
        <taxon>Lottiidae</taxon>
        <taxon>Lottia</taxon>
    </lineage>
</organism>
<keyword evidence="5" id="KW-1185">Reference proteome</keyword>
<dbReference type="PANTHER" id="PTHR24412:SF172">
    <property type="entry name" value="KELCH-LIKE PROTEIN 10"/>
    <property type="match status" value="1"/>
</dbReference>
<dbReference type="InterPro" id="IPR011333">
    <property type="entry name" value="SKP1/BTB/POZ_sf"/>
</dbReference>
<dbReference type="RefSeq" id="XP_009067106.1">
    <property type="nucleotide sequence ID" value="XM_009068858.1"/>
</dbReference>
<keyword evidence="2" id="KW-0677">Repeat</keyword>
<feature type="domain" description="BTB" evidence="3">
    <location>
        <begin position="23"/>
        <end position="90"/>
    </location>
</feature>
<evidence type="ECO:0000256" key="2">
    <source>
        <dbReference type="ARBA" id="ARBA00022737"/>
    </source>
</evidence>
<dbReference type="Pfam" id="PF01344">
    <property type="entry name" value="Kelch_1"/>
    <property type="match status" value="3"/>
</dbReference>
<evidence type="ECO:0000256" key="1">
    <source>
        <dbReference type="ARBA" id="ARBA00022441"/>
    </source>
</evidence>
<protein>
    <recommendedName>
        <fullName evidence="3">BTB domain-containing protein</fullName>
    </recommendedName>
</protein>
<dbReference type="OMA" id="AIRWISH"/>
<dbReference type="Gene3D" id="3.30.710.10">
    <property type="entry name" value="Potassium Channel Kv1.1, Chain A"/>
    <property type="match status" value="1"/>
</dbReference>
<dbReference type="SMART" id="SM00225">
    <property type="entry name" value="BTB"/>
    <property type="match status" value="1"/>
</dbReference>
<dbReference type="OrthoDB" id="191037at2759"/>
<dbReference type="SUPFAM" id="SSF54695">
    <property type="entry name" value="POZ domain"/>
    <property type="match status" value="1"/>
</dbReference>
<dbReference type="SUPFAM" id="SSF117281">
    <property type="entry name" value="Kelch motif"/>
    <property type="match status" value="1"/>
</dbReference>
<dbReference type="Gene3D" id="2.120.10.80">
    <property type="entry name" value="Kelch-type beta propeller"/>
    <property type="match status" value="1"/>
</dbReference>
<evidence type="ECO:0000313" key="4">
    <source>
        <dbReference type="EMBL" id="ESO82188.1"/>
    </source>
</evidence>
<name>V3YW04_LOTGI</name>
<dbReference type="CTD" id="20233643"/>
<dbReference type="AlphaFoldDB" id="V3YW04"/>
<dbReference type="HOGENOM" id="CLU_004253_14_5_1"/>
<dbReference type="PROSITE" id="PS50097">
    <property type="entry name" value="BTB"/>
    <property type="match status" value="1"/>
</dbReference>
<evidence type="ECO:0000313" key="5">
    <source>
        <dbReference type="Proteomes" id="UP000030746"/>
    </source>
</evidence>
<dbReference type="EMBL" id="KB203992">
    <property type="protein sequence ID" value="ESO82188.1"/>
    <property type="molecule type" value="Genomic_DNA"/>
</dbReference>
<accession>V3YW04</accession>
<dbReference type="Gene3D" id="1.25.40.420">
    <property type="match status" value="1"/>
</dbReference>
<dbReference type="Pfam" id="PF00651">
    <property type="entry name" value="BTB"/>
    <property type="match status" value="1"/>
</dbReference>
<dbReference type="KEGG" id="lgi:LOTGIDRAFT_135113"/>
<dbReference type="FunFam" id="1.25.40.420:FF:000001">
    <property type="entry name" value="Kelch-like family member 12"/>
    <property type="match status" value="1"/>
</dbReference>
<dbReference type="STRING" id="225164.V3YW04"/>
<dbReference type="Proteomes" id="UP000030746">
    <property type="component" value="Unassembled WGS sequence"/>
</dbReference>
<dbReference type="GeneID" id="20233643"/>
<dbReference type="Pfam" id="PF07707">
    <property type="entry name" value="BACK"/>
    <property type="match status" value="1"/>
</dbReference>
<dbReference type="PANTHER" id="PTHR24412">
    <property type="entry name" value="KELCH PROTEIN"/>
    <property type="match status" value="1"/>
</dbReference>
<dbReference type="SMART" id="SM00875">
    <property type="entry name" value="BACK"/>
    <property type="match status" value="1"/>
</dbReference>
<proteinExistence type="predicted"/>
<keyword evidence="1" id="KW-0880">Kelch repeat</keyword>
<evidence type="ECO:0000259" key="3">
    <source>
        <dbReference type="PROSITE" id="PS50097"/>
    </source>
</evidence>
<dbReference type="SMART" id="SM00612">
    <property type="entry name" value="Kelch"/>
    <property type="match status" value="3"/>
</dbReference>
<gene>
    <name evidence="4" type="ORF">LOTGIDRAFT_135113</name>
</gene>
<dbReference type="InterPro" id="IPR011705">
    <property type="entry name" value="BACK"/>
</dbReference>
<dbReference type="InterPro" id="IPR015915">
    <property type="entry name" value="Kelch-typ_b-propeller"/>
</dbReference>
<dbReference type="CDD" id="cd18240">
    <property type="entry name" value="BTB_POZ_KLHL10"/>
    <property type="match status" value="1"/>
</dbReference>
<dbReference type="InterPro" id="IPR030608">
    <property type="entry name" value="KLHL10_BTB/POZ"/>
</dbReference>
<dbReference type="InterPro" id="IPR006652">
    <property type="entry name" value="Kelch_1"/>
</dbReference>
<dbReference type="InterPro" id="IPR000210">
    <property type="entry name" value="BTB/POZ_dom"/>
</dbReference>